<evidence type="ECO:0000313" key="12">
    <source>
        <dbReference type="Proteomes" id="UP000051922"/>
    </source>
</evidence>
<dbReference type="PANTHER" id="PTHR42894">
    <property type="entry name" value="N-(5'-PHOSPHORIBOSYL)ANTHRANILATE ISOMERASE"/>
    <property type="match status" value="1"/>
</dbReference>
<dbReference type="CDD" id="cd00405">
    <property type="entry name" value="PRAI"/>
    <property type="match status" value="1"/>
</dbReference>
<dbReference type="EMBL" id="AZFJ01000059">
    <property type="protein sequence ID" value="KRL84678.1"/>
    <property type="molecule type" value="Genomic_DNA"/>
</dbReference>
<evidence type="ECO:0000313" key="11">
    <source>
        <dbReference type="EMBL" id="KRL84678.1"/>
    </source>
</evidence>
<dbReference type="PANTHER" id="PTHR42894:SF1">
    <property type="entry name" value="N-(5'-PHOSPHORIBOSYL)ANTHRANILATE ISOMERASE"/>
    <property type="match status" value="1"/>
</dbReference>
<accession>A0A0R1TTQ6</accession>
<dbReference type="InterPro" id="IPR011060">
    <property type="entry name" value="RibuloseP-bd_barrel"/>
</dbReference>
<keyword evidence="6 9" id="KW-0822">Tryptophan biosynthesis</keyword>
<organism evidence="11 12">
    <name type="scientific">Lacticaseibacillus pantheris DSM 15945 = JCM 12539 = NBRC 106106</name>
    <dbReference type="NCBI Taxonomy" id="1423783"/>
    <lineage>
        <taxon>Bacteria</taxon>
        <taxon>Bacillati</taxon>
        <taxon>Bacillota</taxon>
        <taxon>Bacilli</taxon>
        <taxon>Lactobacillales</taxon>
        <taxon>Lactobacillaceae</taxon>
        <taxon>Lacticaseibacillus</taxon>
    </lineage>
</organism>
<dbReference type="SUPFAM" id="SSF51366">
    <property type="entry name" value="Ribulose-phoshate binding barrel"/>
    <property type="match status" value="1"/>
</dbReference>
<evidence type="ECO:0000259" key="10">
    <source>
        <dbReference type="Pfam" id="PF00697"/>
    </source>
</evidence>
<evidence type="ECO:0000256" key="2">
    <source>
        <dbReference type="ARBA" id="ARBA00004664"/>
    </source>
</evidence>
<dbReference type="Gene3D" id="3.20.20.70">
    <property type="entry name" value="Aldolase class I"/>
    <property type="match status" value="1"/>
</dbReference>
<evidence type="ECO:0000256" key="8">
    <source>
        <dbReference type="ARBA" id="ARBA00023235"/>
    </source>
</evidence>
<feature type="domain" description="N-(5'phosphoribosyl) anthranilate isomerase (PRAI)" evidence="10">
    <location>
        <begin position="10"/>
        <end position="194"/>
    </location>
</feature>
<evidence type="ECO:0000256" key="3">
    <source>
        <dbReference type="ARBA" id="ARBA00012572"/>
    </source>
</evidence>
<evidence type="ECO:0000256" key="7">
    <source>
        <dbReference type="ARBA" id="ARBA00023141"/>
    </source>
</evidence>
<dbReference type="GO" id="GO:0000162">
    <property type="term" value="P:L-tryptophan biosynthetic process"/>
    <property type="evidence" value="ECO:0007669"/>
    <property type="project" value="UniProtKB-UniRule"/>
</dbReference>
<comment type="pathway">
    <text evidence="2 9">Amino-acid biosynthesis; L-tryptophan biosynthesis; L-tryptophan from chorismate: step 3/5.</text>
</comment>
<dbReference type="InterPro" id="IPR001240">
    <property type="entry name" value="PRAI_dom"/>
</dbReference>
<evidence type="ECO:0000256" key="1">
    <source>
        <dbReference type="ARBA" id="ARBA00001164"/>
    </source>
</evidence>
<comment type="similarity">
    <text evidence="9">Belongs to the TrpF family.</text>
</comment>
<keyword evidence="5 9" id="KW-0028">Amino-acid biosynthesis</keyword>
<keyword evidence="7 9" id="KW-0057">Aromatic amino acid biosynthesis</keyword>
<reference evidence="11 12" key="1">
    <citation type="journal article" date="2015" name="Genome Announc.">
        <title>Expanding the biotechnology potential of lactobacilli through comparative genomics of 213 strains and associated genera.</title>
        <authorList>
            <person name="Sun Z."/>
            <person name="Harris H.M."/>
            <person name="McCann A."/>
            <person name="Guo C."/>
            <person name="Argimon S."/>
            <person name="Zhang W."/>
            <person name="Yang X."/>
            <person name="Jeffery I.B."/>
            <person name="Cooney J.C."/>
            <person name="Kagawa T.F."/>
            <person name="Liu W."/>
            <person name="Song Y."/>
            <person name="Salvetti E."/>
            <person name="Wrobel A."/>
            <person name="Rasinkangas P."/>
            <person name="Parkhill J."/>
            <person name="Rea M.C."/>
            <person name="O'Sullivan O."/>
            <person name="Ritari J."/>
            <person name="Douillard F.P."/>
            <person name="Paul Ross R."/>
            <person name="Yang R."/>
            <person name="Briner A.E."/>
            <person name="Felis G.E."/>
            <person name="de Vos W.M."/>
            <person name="Barrangou R."/>
            <person name="Klaenhammer T.R."/>
            <person name="Caufield P.W."/>
            <person name="Cui Y."/>
            <person name="Zhang H."/>
            <person name="O'Toole P.W."/>
        </authorList>
    </citation>
    <scope>NUCLEOTIDE SEQUENCE [LARGE SCALE GENOMIC DNA]</scope>
    <source>
        <strain evidence="11 12">DSM 15945</strain>
    </source>
</reference>
<dbReference type="Proteomes" id="UP000051922">
    <property type="component" value="Unassembled WGS sequence"/>
</dbReference>
<evidence type="ECO:0000256" key="6">
    <source>
        <dbReference type="ARBA" id="ARBA00022822"/>
    </source>
</evidence>
<dbReference type="Pfam" id="PF00697">
    <property type="entry name" value="PRAI"/>
    <property type="match status" value="1"/>
</dbReference>
<sequence>MEVSTMTTKVKICGLTIPADVQIVNDEHPDYAGFVFAPGRHHVNIGQASKLRALLDPSIVSVGVFVDAPLDTMLSAVDAGAISIVQLHGHEPEAVVELLQSRGIPVIRVFQGQQAALPPTAADYVMLDAGAGSGRTLDWRRLTTAPDPLFLAGGLTPTNVATAIKAVAPFAVDVSSGVEVRGHKDAALVRDFVRNTRAAMTQAS</sequence>
<evidence type="ECO:0000256" key="9">
    <source>
        <dbReference type="HAMAP-Rule" id="MF_00135"/>
    </source>
</evidence>
<keyword evidence="8 9" id="KW-0413">Isomerase</keyword>
<protein>
    <recommendedName>
        <fullName evidence="4 9">N-(5'-phosphoribosyl)anthranilate isomerase</fullName>
        <shortName evidence="9">PRAI</shortName>
        <ecNumber evidence="3 9">5.3.1.24</ecNumber>
    </recommendedName>
</protein>
<dbReference type="InterPro" id="IPR013785">
    <property type="entry name" value="Aldolase_TIM"/>
</dbReference>
<keyword evidence="12" id="KW-1185">Reference proteome</keyword>
<dbReference type="EC" id="5.3.1.24" evidence="3 9"/>
<dbReference type="STRING" id="1423783.FC50_GL001991"/>
<dbReference type="HAMAP" id="MF_00135">
    <property type="entry name" value="PRAI"/>
    <property type="match status" value="1"/>
</dbReference>
<evidence type="ECO:0000256" key="4">
    <source>
        <dbReference type="ARBA" id="ARBA00022272"/>
    </source>
</evidence>
<dbReference type="UniPathway" id="UPA00035">
    <property type="reaction ID" value="UER00042"/>
</dbReference>
<dbReference type="InterPro" id="IPR044643">
    <property type="entry name" value="TrpF_fam"/>
</dbReference>
<name>A0A0R1TTQ6_9LACO</name>
<evidence type="ECO:0000256" key="5">
    <source>
        <dbReference type="ARBA" id="ARBA00022605"/>
    </source>
</evidence>
<dbReference type="AlphaFoldDB" id="A0A0R1TTQ6"/>
<comment type="catalytic activity">
    <reaction evidence="1 9">
        <text>N-(5-phospho-beta-D-ribosyl)anthranilate = 1-(2-carboxyphenylamino)-1-deoxy-D-ribulose 5-phosphate</text>
        <dbReference type="Rhea" id="RHEA:21540"/>
        <dbReference type="ChEBI" id="CHEBI:18277"/>
        <dbReference type="ChEBI" id="CHEBI:58613"/>
        <dbReference type="EC" id="5.3.1.24"/>
    </reaction>
</comment>
<proteinExistence type="inferred from homology"/>
<comment type="caution">
    <text evidence="11">The sequence shown here is derived from an EMBL/GenBank/DDBJ whole genome shotgun (WGS) entry which is preliminary data.</text>
</comment>
<dbReference type="GO" id="GO:0004640">
    <property type="term" value="F:phosphoribosylanthranilate isomerase activity"/>
    <property type="evidence" value="ECO:0007669"/>
    <property type="project" value="UniProtKB-UniRule"/>
</dbReference>
<dbReference type="PATRIC" id="fig|1423783.4.peg.2040"/>
<gene>
    <name evidence="9" type="primary">trpF</name>
    <name evidence="11" type="ORF">FC50_GL001991</name>
</gene>